<evidence type="ECO:0000313" key="16">
    <source>
        <dbReference type="EMBL" id="CCE65210.1"/>
    </source>
</evidence>
<evidence type="ECO:0000256" key="6">
    <source>
        <dbReference type="ARBA" id="ARBA00022679"/>
    </source>
</evidence>
<dbReference type="eggNOG" id="KOG2762">
    <property type="taxonomic scope" value="Eukaryota"/>
</dbReference>
<evidence type="ECO:0000256" key="11">
    <source>
        <dbReference type="ARBA" id="ARBA00044743"/>
    </source>
</evidence>
<proteinExistence type="inferred from homology"/>
<dbReference type="EMBL" id="HE612866">
    <property type="protein sequence ID" value="CCE65210.1"/>
    <property type="molecule type" value="Genomic_DNA"/>
</dbReference>
<feature type="transmembrane region" description="Helical" evidence="14">
    <location>
        <begin position="356"/>
        <end position="375"/>
    </location>
</feature>
<keyword evidence="8 14" id="KW-0256">Endoplasmic reticulum</keyword>
<keyword evidence="17" id="KW-1185">Reference proteome</keyword>
<evidence type="ECO:0000256" key="5">
    <source>
        <dbReference type="ARBA" id="ARBA00022676"/>
    </source>
</evidence>
<dbReference type="KEGG" id="tpf:TPHA_0K00760"/>
<evidence type="ECO:0000256" key="3">
    <source>
        <dbReference type="ARBA" id="ARBA00011964"/>
    </source>
</evidence>
<keyword evidence="5 14" id="KW-0328">Glycosyltransferase</keyword>
<dbReference type="GO" id="GO:0005789">
    <property type="term" value="C:endoplasmic reticulum membrane"/>
    <property type="evidence" value="ECO:0007669"/>
    <property type="project" value="UniProtKB-SubCell"/>
</dbReference>
<dbReference type="UniPathway" id="UPA00378"/>
<dbReference type="GO" id="GO:0052925">
    <property type="term" value="F:dol-P-Man:Man(5)GlcNAc(2)-PP-Dol alpha-1,3-mannosyltransferase activity"/>
    <property type="evidence" value="ECO:0007669"/>
    <property type="project" value="UniProtKB-EC"/>
</dbReference>
<evidence type="ECO:0000256" key="1">
    <source>
        <dbReference type="ARBA" id="ARBA00004477"/>
    </source>
</evidence>
<dbReference type="OrthoDB" id="20028at2759"/>
<feature type="transmembrane region" description="Helical" evidence="14">
    <location>
        <begin position="305"/>
        <end position="326"/>
    </location>
</feature>
<comment type="subcellular location">
    <subcellularLocation>
        <location evidence="1 14">Endoplasmic reticulum membrane</location>
        <topology evidence="1 14">Multi-pass membrane protein</topology>
    </subcellularLocation>
</comment>
<protein>
    <recommendedName>
        <fullName evidence="4 14">Dol-P-Man:Man(5)GlcNAc(2)-PP-Dol alpha-1,3-mannosyltransferase</fullName>
        <ecNumber evidence="3 14">2.4.1.258</ecNumber>
    </recommendedName>
    <alternativeName>
        <fullName evidence="14">Dol-P-Man-dependent alpha(1-3)-mannosyltransferase</fullName>
    </alternativeName>
</protein>
<feature type="transmembrane region" description="Helical" evidence="14">
    <location>
        <begin position="245"/>
        <end position="267"/>
    </location>
</feature>
<feature type="transmembrane region" description="Helical" evidence="14">
    <location>
        <begin position="37"/>
        <end position="58"/>
    </location>
</feature>
<dbReference type="EC" id="2.4.1.258" evidence="3 14"/>
<dbReference type="AlphaFoldDB" id="G8BZ82"/>
<keyword evidence="9 14" id="KW-1133">Transmembrane helix</keyword>
<evidence type="ECO:0000256" key="8">
    <source>
        <dbReference type="ARBA" id="ARBA00022824"/>
    </source>
</evidence>
<evidence type="ECO:0000256" key="10">
    <source>
        <dbReference type="ARBA" id="ARBA00023136"/>
    </source>
</evidence>
<dbReference type="Pfam" id="PF05208">
    <property type="entry name" value="ALG3"/>
    <property type="match status" value="1"/>
</dbReference>
<feature type="transmembrane region" description="Helical" evidence="14">
    <location>
        <begin position="132"/>
        <end position="152"/>
    </location>
</feature>
<comment type="catalytic activity">
    <reaction evidence="12 14">
        <text>an alpha-D-Man-(1-&gt;2)-alpha-D-Man-(1-&gt;2)-alpha-D-Man-(1-&gt;3)-[alpha-D-Man-(1-&gt;6)]-beta-D-Man-(1-&gt;4)-beta-D-GlcNAc-(1-&gt;4)-alpha-D-GlcNAc-diphospho-di-trans,poly-cis-dolichol + a di-trans,poly-cis-dolichyl beta-D-mannosyl phosphate = an alpha-D-Man-(1-&gt;2)-alpha-D-Man-(1-&gt;2)-alpha-D-Man-(1-&gt;3)-[alpha-D-Man-(1-&gt;3)-alpha-D-Man-(1-&gt;6)]-beta-D-Man-(1-&gt;4)-beta-D-GlcNAc-(1-&gt;4)-alpha-D-GlcNAc-diphospho-di-trans,poly-cis-dolichol + a di-trans,poly-cis-dolichyl phosphate + H(+)</text>
        <dbReference type="Rhea" id="RHEA:29527"/>
        <dbReference type="Rhea" id="RHEA-COMP:19498"/>
        <dbReference type="Rhea" id="RHEA-COMP:19501"/>
        <dbReference type="Rhea" id="RHEA-COMP:19516"/>
        <dbReference type="Rhea" id="RHEA-COMP:19517"/>
        <dbReference type="ChEBI" id="CHEBI:15378"/>
        <dbReference type="ChEBI" id="CHEBI:57683"/>
        <dbReference type="ChEBI" id="CHEBI:58211"/>
        <dbReference type="ChEBI" id="CHEBI:132515"/>
        <dbReference type="ChEBI" id="CHEBI:132516"/>
        <dbReference type="EC" id="2.4.1.258"/>
    </reaction>
    <physiologicalReaction direction="left-to-right" evidence="12 14">
        <dbReference type="Rhea" id="RHEA:29528"/>
    </physiologicalReaction>
</comment>
<dbReference type="InterPro" id="IPR007873">
    <property type="entry name" value="Glycosyltransferase_ALG3"/>
</dbReference>
<feature type="compositionally biased region" description="Low complexity" evidence="15">
    <location>
        <begin position="8"/>
        <end position="17"/>
    </location>
</feature>
<evidence type="ECO:0000256" key="14">
    <source>
        <dbReference type="RuleBase" id="RU364047"/>
    </source>
</evidence>
<accession>G8BZ82</accession>
<feature type="region of interest" description="Disordered" evidence="15">
    <location>
        <begin position="1"/>
        <end position="22"/>
    </location>
</feature>
<evidence type="ECO:0000256" key="9">
    <source>
        <dbReference type="ARBA" id="ARBA00022989"/>
    </source>
</evidence>
<dbReference type="HOGENOM" id="CLU_035382_3_0_1"/>
<feature type="transmembrane region" description="Helical" evidence="14">
    <location>
        <begin position="419"/>
        <end position="439"/>
    </location>
</feature>
<gene>
    <name evidence="16" type="primary">TPHA0K00760</name>
    <name evidence="16" type="ordered locus">TPHA_0K00760</name>
</gene>
<organism evidence="16 17">
    <name type="scientific">Tetrapisispora phaffii (strain ATCC 24235 / CBS 4417 / NBRC 1672 / NRRL Y-8282 / UCD 70-5)</name>
    <name type="common">Yeast</name>
    <name type="synonym">Fabospora phaffii</name>
    <dbReference type="NCBI Taxonomy" id="1071381"/>
    <lineage>
        <taxon>Eukaryota</taxon>
        <taxon>Fungi</taxon>
        <taxon>Dikarya</taxon>
        <taxon>Ascomycota</taxon>
        <taxon>Saccharomycotina</taxon>
        <taxon>Saccharomycetes</taxon>
        <taxon>Saccharomycetales</taxon>
        <taxon>Saccharomycetaceae</taxon>
        <taxon>Tetrapisispora</taxon>
    </lineage>
</organism>
<feature type="transmembrane region" description="Helical" evidence="14">
    <location>
        <begin position="216"/>
        <end position="239"/>
    </location>
</feature>
<feature type="transmembrane region" description="Helical" evidence="14">
    <location>
        <begin position="387"/>
        <end position="407"/>
    </location>
</feature>
<evidence type="ECO:0000256" key="15">
    <source>
        <dbReference type="SAM" id="MobiDB-lite"/>
    </source>
</evidence>
<feature type="transmembrane region" description="Helical" evidence="14">
    <location>
        <begin position="172"/>
        <end position="195"/>
    </location>
</feature>
<dbReference type="GeneID" id="11533386"/>
<evidence type="ECO:0000256" key="7">
    <source>
        <dbReference type="ARBA" id="ARBA00022692"/>
    </source>
</evidence>
<comment type="function">
    <text evidence="11 14">Dol-P-Man:Man(5)GlcNAc(2)-PP-Dol alpha-1,3-mannosyltransferase that operates in the biosynthetic pathway of dolichol-linked oligosaccharides, the glycan precursors employed in protein asparagine (N)-glycosylation. The assembly of dolichol-linked oligosaccharides begins on the cytosolic side of the endoplasmic reticulum membrane and finishes in its lumen. The sequential addition of sugars to dolichol pyrophosphate produces dolichol-linked oligosaccharides containing fourteen sugars, including two GlcNAcs, nine mannoses and three glucoses. Once assembled, the oligosaccharide is transferred from the lipid to nascent proteins by oligosaccharyltransferases. In the lumen of the endoplasmic reticulum, adds the first dolichyl beta-D-mannosyl phosphate derived mannose in an alpha-1,3 linkage to Man(5)GlcNAc(2)-PP-dolichol to produce Man(6)GlcNAc(2)-PP-dolichol.</text>
</comment>
<dbReference type="OMA" id="PERYGIH"/>
<dbReference type="Proteomes" id="UP000005666">
    <property type="component" value="Chromosome 11"/>
</dbReference>
<keyword evidence="6 14" id="KW-0808">Transferase</keyword>
<comment type="similarity">
    <text evidence="13">Belongs to the glycosyltransferase ALG3 family.</text>
</comment>
<comment type="pathway">
    <text evidence="2 14">Protein modification; protein glycosylation.</text>
</comment>
<evidence type="ECO:0000256" key="2">
    <source>
        <dbReference type="ARBA" id="ARBA00004922"/>
    </source>
</evidence>
<dbReference type="RefSeq" id="XP_003687644.1">
    <property type="nucleotide sequence ID" value="XM_003687596.1"/>
</dbReference>
<evidence type="ECO:0000256" key="13">
    <source>
        <dbReference type="ARBA" id="ARBA00093457"/>
    </source>
</evidence>
<dbReference type="PANTHER" id="PTHR12646">
    <property type="entry name" value="NOT56 - RELATED"/>
    <property type="match status" value="1"/>
</dbReference>
<name>G8BZ82_TETPH</name>
<sequence length="464" mass="53862">MPNDLSSNKKNNQVQKNGTDKSFVRPPFEPLVDLKDAINFILFNKNAIGIVIFLLIMFESMALKIIVSKIAYTEIDYKAYVEQIEMINDGEYDYSLIRGGTGPLVYPAGHVLIYRFMNYMTSGLDNIGEGQVLFRVLYIATLVLQMMLYYIMELPPWCIVLASLSKRLHSIYVLRLFNDCFTTFFMVLTVLLLTLATRVQNNYLAKLLTFTSSLSYSFAVSIKMNALLYLPAILVAFYLNFDGKFINVIASILLAISWQIVVALPFLKKYPKEYLHSAFEFSRQFMFKWSVNWQMLEEEGFQNKYFHISLLISQTVAIMTVLLSQYPRLLHDITSSILHPFAKNEQLRNNVNIRKFIPFTMIVTNFIGVFFSRSLHYQFLSWYHWTIPLLMHWSRLGVFLGPLWYVAHEYCWNSYPPNSTASSLLFVLNLTMLLLIVAFDRCCNVESDTESKAVEQELESKKKQ</sequence>
<keyword evidence="10 14" id="KW-0472">Membrane</keyword>
<evidence type="ECO:0000256" key="12">
    <source>
        <dbReference type="ARBA" id="ARBA00049506"/>
    </source>
</evidence>
<evidence type="ECO:0000256" key="4">
    <source>
        <dbReference type="ARBA" id="ARBA00015561"/>
    </source>
</evidence>
<evidence type="ECO:0000313" key="17">
    <source>
        <dbReference type="Proteomes" id="UP000005666"/>
    </source>
</evidence>
<dbReference type="GO" id="GO:0006488">
    <property type="term" value="P:dolichol-linked oligosaccharide biosynthetic process"/>
    <property type="evidence" value="ECO:0007669"/>
    <property type="project" value="EnsemblFungi"/>
</dbReference>
<dbReference type="PANTHER" id="PTHR12646:SF0">
    <property type="entry name" value="DOL-P-MAN:MAN(5)GLCNAC(2)-PP-DOL ALPHA-1,3-MANNOSYLTRANSFERASE"/>
    <property type="match status" value="1"/>
</dbReference>
<keyword evidence="7 14" id="KW-0812">Transmembrane</keyword>
<reference evidence="16 17" key="1">
    <citation type="journal article" date="2011" name="Proc. Natl. Acad. Sci. U.S.A.">
        <title>Evolutionary erosion of yeast sex chromosomes by mating-type switching accidents.</title>
        <authorList>
            <person name="Gordon J.L."/>
            <person name="Armisen D."/>
            <person name="Proux-Wera E."/>
            <person name="Oheigeartaigh S.S."/>
            <person name="Byrne K.P."/>
            <person name="Wolfe K.H."/>
        </authorList>
    </citation>
    <scope>NUCLEOTIDE SEQUENCE [LARGE SCALE GENOMIC DNA]</scope>
    <source>
        <strain evidence="17">ATCC 24235 / CBS 4417 / NBRC 1672 / NRRL Y-8282 / UCD 70-5</strain>
    </source>
</reference>
<dbReference type="STRING" id="1071381.G8BZ82"/>